<reference evidence="2 3" key="1">
    <citation type="submission" date="2019-08" db="EMBL/GenBank/DDBJ databases">
        <title>Draft genome sequences of two oriental melons (Cucumis melo L. var makuwa).</title>
        <authorList>
            <person name="Kwon S.-Y."/>
        </authorList>
    </citation>
    <scope>NUCLEOTIDE SEQUENCE [LARGE SCALE GENOMIC DNA]</scope>
    <source>
        <strain evidence="3">cv. SW 3</strain>
        <tissue evidence="2">Leaf</tissue>
    </source>
</reference>
<protein>
    <submittedName>
        <fullName evidence="2">Uncharacterized protein</fullName>
    </submittedName>
</protein>
<proteinExistence type="predicted"/>
<organism evidence="2 3">
    <name type="scientific">Cucumis melo var. makuwa</name>
    <name type="common">Oriental melon</name>
    <dbReference type="NCBI Taxonomy" id="1194695"/>
    <lineage>
        <taxon>Eukaryota</taxon>
        <taxon>Viridiplantae</taxon>
        <taxon>Streptophyta</taxon>
        <taxon>Embryophyta</taxon>
        <taxon>Tracheophyta</taxon>
        <taxon>Spermatophyta</taxon>
        <taxon>Magnoliopsida</taxon>
        <taxon>eudicotyledons</taxon>
        <taxon>Gunneridae</taxon>
        <taxon>Pentapetalae</taxon>
        <taxon>rosids</taxon>
        <taxon>fabids</taxon>
        <taxon>Cucurbitales</taxon>
        <taxon>Cucurbitaceae</taxon>
        <taxon>Benincaseae</taxon>
        <taxon>Cucumis</taxon>
    </lineage>
</organism>
<dbReference type="AlphaFoldDB" id="A0A5A7TJ00"/>
<dbReference type="EMBL" id="SSTE01015302">
    <property type="protein sequence ID" value="KAA0043383.1"/>
    <property type="molecule type" value="Genomic_DNA"/>
</dbReference>
<evidence type="ECO:0000313" key="3">
    <source>
        <dbReference type="Proteomes" id="UP000321393"/>
    </source>
</evidence>
<feature type="compositionally biased region" description="Basic residues" evidence="1">
    <location>
        <begin position="90"/>
        <end position="99"/>
    </location>
</feature>
<evidence type="ECO:0000256" key="1">
    <source>
        <dbReference type="SAM" id="MobiDB-lite"/>
    </source>
</evidence>
<feature type="compositionally biased region" description="Basic and acidic residues" evidence="1">
    <location>
        <begin position="1"/>
        <end position="13"/>
    </location>
</feature>
<name>A0A5A7TJ00_CUCMM</name>
<sequence>MFDRSYREVDLTKKARSSPSRSWIADDAAEQRCLIIPTKAVDLMANVRSSPSRSWIADGRVTSANDCKKKKKKKKRKKKKCSPFEDAFGSKKRHDNFSS</sequence>
<feature type="compositionally biased region" description="Basic residues" evidence="1">
    <location>
        <begin position="68"/>
        <end position="81"/>
    </location>
</feature>
<gene>
    <name evidence="2" type="ORF">E6C27_scaffold588G00500</name>
</gene>
<evidence type="ECO:0000313" key="2">
    <source>
        <dbReference type="EMBL" id="KAA0043383.1"/>
    </source>
</evidence>
<comment type="caution">
    <text evidence="2">The sequence shown here is derived from an EMBL/GenBank/DDBJ whole genome shotgun (WGS) entry which is preliminary data.</text>
</comment>
<dbReference type="Proteomes" id="UP000321393">
    <property type="component" value="Unassembled WGS sequence"/>
</dbReference>
<feature type="region of interest" description="Disordered" evidence="1">
    <location>
        <begin position="64"/>
        <end position="99"/>
    </location>
</feature>
<accession>A0A5A7TJ00</accession>
<feature type="region of interest" description="Disordered" evidence="1">
    <location>
        <begin position="1"/>
        <end position="22"/>
    </location>
</feature>